<dbReference type="SUPFAM" id="SSF159888">
    <property type="entry name" value="YdhG-like"/>
    <property type="match status" value="1"/>
</dbReference>
<dbReference type="Gene3D" id="3.90.1150.200">
    <property type="match status" value="1"/>
</dbReference>
<proteinExistence type="predicted"/>
<evidence type="ECO:0000313" key="3">
    <source>
        <dbReference type="Proteomes" id="UP000474802"/>
    </source>
</evidence>
<dbReference type="EMBL" id="JAALFG010000001">
    <property type="protein sequence ID" value="NGP16583.1"/>
    <property type="molecule type" value="Genomic_DNA"/>
</dbReference>
<accession>A0A6M1SQ53</accession>
<gene>
    <name evidence="2" type="ORF">G5575_01775</name>
</gene>
<comment type="caution">
    <text evidence="2">The sequence shown here is derived from an EMBL/GenBank/DDBJ whole genome shotgun (WGS) entry which is preliminary data.</text>
</comment>
<organism evidence="2 3">
    <name type="scientific">Devosia aurantiaca</name>
    <dbReference type="NCBI Taxonomy" id="2714858"/>
    <lineage>
        <taxon>Bacteria</taxon>
        <taxon>Pseudomonadati</taxon>
        <taxon>Pseudomonadota</taxon>
        <taxon>Alphaproteobacteria</taxon>
        <taxon>Hyphomicrobiales</taxon>
        <taxon>Devosiaceae</taxon>
        <taxon>Devosia</taxon>
    </lineage>
</organism>
<protein>
    <submittedName>
        <fullName evidence="2">DUF1801 domain-containing protein</fullName>
    </submittedName>
</protein>
<name>A0A6M1SQ53_9HYPH</name>
<dbReference type="Proteomes" id="UP000474802">
    <property type="component" value="Unassembled WGS sequence"/>
</dbReference>
<dbReference type="InterPro" id="IPR014922">
    <property type="entry name" value="YdhG-like"/>
</dbReference>
<evidence type="ECO:0000259" key="1">
    <source>
        <dbReference type="Pfam" id="PF08818"/>
    </source>
</evidence>
<feature type="domain" description="YdhG-like" evidence="1">
    <location>
        <begin position="35"/>
        <end position="128"/>
    </location>
</feature>
<sequence length="136" mass="15055">MSNEPVLLSGGNPQIAKGFGDEKVAEYLAAVPGWKQAVCHQLDSLISDAVPNLVKAVKWNTPFYGLDDRHWFVSFHCLTKYVKVAFPAGTELGPVPPGTSKQPRVRYLDIYEDAPFDAKQFTSWVKQASALPGEKY</sequence>
<dbReference type="Pfam" id="PF08818">
    <property type="entry name" value="DUF1801"/>
    <property type="match status" value="1"/>
</dbReference>
<evidence type="ECO:0000313" key="2">
    <source>
        <dbReference type="EMBL" id="NGP16583.1"/>
    </source>
</evidence>
<reference evidence="2 3" key="2">
    <citation type="submission" date="2020-03" db="EMBL/GenBank/DDBJ databases">
        <title>Devosia chinhatensis sp. nov., isolated from a hexachlorocyclohexane (HCH) dump site in India.</title>
        <authorList>
            <person name="Kumar M."/>
            <person name="Lal R."/>
        </authorList>
    </citation>
    <scope>NUCLEOTIDE SEQUENCE [LARGE SCALE GENOMIC DNA]</scope>
    <source>
        <strain evidence="2 3">H239</strain>
    </source>
</reference>
<dbReference type="AlphaFoldDB" id="A0A6M1SQ53"/>
<dbReference type="RefSeq" id="WP_164532834.1">
    <property type="nucleotide sequence ID" value="NZ_JAALFG010000001.1"/>
</dbReference>
<reference evidence="2 3" key="1">
    <citation type="submission" date="2020-02" db="EMBL/GenBank/DDBJ databases">
        <authorList>
            <person name="Khan S.A."/>
            <person name="Jeon C.O."/>
            <person name="Chun B.H."/>
        </authorList>
    </citation>
    <scope>NUCLEOTIDE SEQUENCE [LARGE SCALE GENOMIC DNA]</scope>
    <source>
        <strain evidence="2 3">H239</strain>
    </source>
</reference>
<keyword evidence="3" id="KW-1185">Reference proteome</keyword>